<dbReference type="InterPro" id="IPR013216">
    <property type="entry name" value="Methyltransf_11"/>
</dbReference>
<dbReference type="InterPro" id="IPR051052">
    <property type="entry name" value="Diverse_substrate_MTase"/>
</dbReference>
<sequence>MGSNNIFARDEAFWNNYLKGRPTAPEAFFSRIFRYHEGKGGRFGTVHDAGAGNAPYGHKLRSRFDTVIISDITPENVRLAQDRLGTDGFRYRPGARIEDAADIIPGSVDLVFATNVLHFADQEAALQAVAAQLKPGGTLVVGAFGSARFRDAKVQDAWARIMHQAGRALLKHADDPAQTQKVMERSSGFYNVAPLDGRLFEPGARRIHLNMGEGGLTSLVPPEVTASAEPNYTGPNDIEVWEDEEGWSVQTDLDGIRSHFASFPFSTLDPSAYEALWEELRGLDVFKATIILATRR</sequence>
<evidence type="ECO:0000256" key="2">
    <source>
        <dbReference type="ARBA" id="ARBA00022603"/>
    </source>
</evidence>
<gene>
    <name evidence="5" type="ORF">NEMBOFW57_007278</name>
</gene>
<dbReference type="EMBL" id="JAHCVI010000003">
    <property type="protein sequence ID" value="KAG7287763.1"/>
    <property type="molecule type" value="Genomic_DNA"/>
</dbReference>
<comment type="similarity">
    <text evidence="1">Belongs to the methyltransferase superfamily.</text>
</comment>
<dbReference type="PANTHER" id="PTHR44942:SF4">
    <property type="entry name" value="METHYLTRANSFERASE TYPE 11 DOMAIN-CONTAINING PROTEIN"/>
    <property type="match status" value="1"/>
</dbReference>
<keyword evidence="6" id="KW-1185">Reference proteome</keyword>
<evidence type="ECO:0000313" key="5">
    <source>
        <dbReference type="EMBL" id="KAG7287763.1"/>
    </source>
</evidence>
<accession>A0AAD4I0B2</accession>
<proteinExistence type="inferred from homology"/>
<evidence type="ECO:0000259" key="4">
    <source>
        <dbReference type="Pfam" id="PF08241"/>
    </source>
</evidence>
<dbReference type="Gene3D" id="3.40.50.150">
    <property type="entry name" value="Vaccinia Virus protein VP39"/>
    <property type="match status" value="1"/>
</dbReference>
<dbReference type="SUPFAM" id="SSF53335">
    <property type="entry name" value="S-adenosyl-L-methionine-dependent methyltransferases"/>
    <property type="match status" value="1"/>
</dbReference>
<dbReference type="InterPro" id="IPR029063">
    <property type="entry name" value="SAM-dependent_MTases_sf"/>
</dbReference>
<dbReference type="Pfam" id="PF08241">
    <property type="entry name" value="Methyltransf_11"/>
    <property type="match status" value="1"/>
</dbReference>
<name>A0AAD4I0B2_9PEZI</name>
<protein>
    <recommendedName>
        <fullName evidence="4">Methyltransferase type 11 domain-containing protein</fullName>
    </recommendedName>
</protein>
<comment type="caution">
    <text evidence="5">The sequence shown here is derived from an EMBL/GenBank/DDBJ whole genome shotgun (WGS) entry which is preliminary data.</text>
</comment>
<keyword evidence="3" id="KW-0808">Transferase</keyword>
<dbReference type="CDD" id="cd02440">
    <property type="entry name" value="AdoMet_MTases"/>
    <property type="match status" value="1"/>
</dbReference>
<organism evidence="5 6">
    <name type="scientific">Staphylotrichum longicolle</name>
    <dbReference type="NCBI Taxonomy" id="669026"/>
    <lineage>
        <taxon>Eukaryota</taxon>
        <taxon>Fungi</taxon>
        <taxon>Dikarya</taxon>
        <taxon>Ascomycota</taxon>
        <taxon>Pezizomycotina</taxon>
        <taxon>Sordariomycetes</taxon>
        <taxon>Sordariomycetidae</taxon>
        <taxon>Sordariales</taxon>
        <taxon>Chaetomiaceae</taxon>
        <taxon>Staphylotrichum</taxon>
    </lineage>
</organism>
<reference evidence="5" key="1">
    <citation type="submission" date="2023-02" db="EMBL/GenBank/DDBJ databases">
        <authorList>
            <person name="Palmer J.M."/>
        </authorList>
    </citation>
    <scope>NUCLEOTIDE SEQUENCE</scope>
    <source>
        <strain evidence="5">FW57</strain>
    </source>
</reference>
<evidence type="ECO:0000256" key="1">
    <source>
        <dbReference type="ARBA" id="ARBA00008361"/>
    </source>
</evidence>
<dbReference type="GO" id="GO:0008757">
    <property type="term" value="F:S-adenosylmethionine-dependent methyltransferase activity"/>
    <property type="evidence" value="ECO:0007669"/>
    <property type="project" value="InterPro"/>
</dbReference>
<feature type="domain" description="Methyltransferase type 11" evidence="4">
    <location>
        <begin position="48"/>
        <end position="141"/>
    </location>
</feature>
<dbReference type="AlphaFoldDB" id="A0AAD4I0B2"/>
<dbReference type="PANTHER" id="PTHR44942">
    <property type="entry name" value="METHYLTRANSF_11 DOMAIN-CONTAINING PROTEIN"/>
    <property type="match status" value="1"/>
</dbReference>
<dbReference type="Proteomes" id="UP001197093">
    <property type="component" value="Unassembled WGS sequence"/>
</dbReference>
<dbReference type="GO" id="GO:0032259">
    <property type="term" value="P:methylation"/>
    <property type="evidence" value="ECO:0007669"/>
    <property type="project" value="UniProtKB-KW"/>
</dbReference>
<evidence type="ECO:0000313" key="6">
    <source>
        <dbReference type="Proteomes" id="UP001197093"/>
    </source>
</evidence>
<keyword evidence="2" id="KW-0489">Methyltransferase</keyword>
<evidence type="ECO:0000256" key="3">
    <source>
        <dbReference type="ARBA" id="ARBA00022679"/>
    </source>
</evidence>